<name>A0A2I0L2G3_PUNGR</name>
<keyword evidence="3" id="KW-1185">Reference proteome</keyword>
<protein>
    <submittedName>
        <fullName evidence="2">Uncharacterized protein</fullName>
    </submittedName>
</protein>
<organism evidence="2 3">
    <name type="scientific">Punica granatum</name>
    <name type="common">Pomegranate</name>
    <dbReference type="NCBI Taxonomy" id="22663"/>
    <lineage>
        <taxon>Eukaryota</taxon>
        <taxon>Viridiplantae</taxon>
        <taxon>Streptophyta</taxon>
        <taxon>Embryophyta</taxon>
        <taxon>Tracheophyta</taxon>
        <taxon>Spermatophyta</taxon>
        <taxon>Magnoliopsida</taxon>
        <taxon>eudicotyledons</taxon>
        <taxon>Gunneridae</taxon>
        <taxon>Pentapetalae</taxon>
        <taxon>rosids</taxon>
        <taxon>malvids</taxon>
        <taxon>Myrtales</taxon>
        <taxon>Lythraceae</taxon>
        <taxon>Punica</taxon>
    </lineage>
</organism>
<dbReference type="Proteomes" id="UP000233551">
    <property type="component" value="Unassembled WGS sequence"/>
</dbReference>
<proteinExistence type="predicted"/>
<evidence type="ECO:0000256" key="1">
    <source>
        <dbReference type="SAM" id="MobiDB-lite"/>
    </source>
</evidence>
<evidence type="ECO:0000313" key="2">
    <source>
        <dbReference type="EMBL" id="PKI74790.1"/>
    </source>
</evidence>
<comment type="caution">
    <text evidence="2">The sequence shown here is derived from an EMBL/GenBank/DDBJ whole genome shotgun (WGS) entry which is preliminary data.</text>
</comment>
<sequence length="157" mass="16946">MAEARDGQKIEGDEGNSLRCWMAREQAEAARGFWRHESSSLARKESIGGCMKWRSSSNGVRERQLLEAQIDHGEASAVSRTVTGVHYSPHRGVQGRELSPAAPSPPFPAIPTARQLTGLGPVHFLRRSSQKVRPIPAQRPQSGPAALPGGSSFGQVV</sequence>
<accession>A0A2I0L2G3</accession>
<dbReference type="EMBL" id="PGOL01000193">
    <property type="protein sequence ID" value="PKI74790.1"/>
    <property type="molecule type" value="Genomic_DNA"/>
</dbReference>
<feature type="region of interest" description="Disordered" evidence="1">
    <location>
        <begin position="74"/>
        <end position="103"/>
    </location>
</feature>
<gene>
    <name evidence="2" type="ORF">CRG98_004808</name>
</gene>
<evidence type="ECO:0000313" key="3">
    <source>
        <dbReference type="Proteomes" id="UP000233551"/>
    </source>
</evidence>
<feature type="region of interest" description="Disordered" evidence="1">
    <location>
        <begin position="129"/>
        <end position="157"/>
    </location>
</feature>
<dbReference type="AlphaFoldDB" id="A0A2I0L2G3"/>
<reference evidence="2 3" key="1">
    <citation type="submission" date="2017-11" db="EMBL/GenBank/DDBJ databases">
        <title>De-novo sequencing of pomegranate (Punica granatum L.) genome.</title>
        <authorList>
            <person name="Akparov Z."/>
            <person name="Amiraslanov A."/>
            <person name="Hajiyeva S."/>
            <person name="Abbasov M."/>
            <person name="Kaur K."/>
            <person name="Hamwieh A."/>
            <person name="Solovyev V."/>
            <person name="Salamov A."/>
            <person name="Braich B."/>
            <person name="Kosarev P."/>
            <person name="Mahmoud A."/>
            <person name="Hajiyev E."/>
            <person name="Babayeva S."/>
            <person name="Izzatullayeva V."/>
            <person name="Mammadov A."/>
            <person name="Mammadov A."/>
            <person name="Sharifova S."/>
            <person name="Ojaghi J."/>
            <person name="Eynullazada K."/>
            <person name="Bayramov B."/>
            <person name="Abdulazimova A."/>
            <person name="Shahmuradov I."/>
        </authorList>
    </citation>
    <scope>NUCLEOTIDE SEQUENCE [LARGE SCALE GENOMIC DNA]</scope>
    <source>
        <strain evidence="3">cv. AG2017</strain>
        <tissue evidence="2">Leaf</tissue>
    </source>
</reference>